<evidence type="ECO:0000256" key="2">
    <source>
        <dbReference type="ARBA" id="ARBA00023125"/>
    </source>
</evidence>
<dbReference type="PROSITE" id="PS00041">
    <property type="entry name" value="HTH_ARAC_FAMILY_1"/>
    <property type="match status" value="1"/>
</dbReference>
<keyword evidence="3" id="KW-0804">Transcription</keyword>
<evidence type="ECO:0000313" key="5">
    <source>
        <dbReference type="EMBL" id="MET2827485.1"/>
    </source>
</evidence>
<dbReference type="SUPFAM" id="SSF46689">
    <property type="entry name" value="Homeodomain-like"/>
    <property type="match status" value="2"/>
</dbReference>
<dbReference type="EMBL" id="JBEWSZ010000001">
    <property type="protein sequence ID" value="MET2827485.1"/>
    <property type="molecule type" value="Genomic_DNA"/>
</dbReference>
<keyword evidence="1" id="KW-0805">Transcription regulation</keyword>
<keyword evidence="6" id="KW-1185">Reference proteome</keyword>
<sequence>MAGDALSDLLRTVRLTGATFFDIAAQDPWAVCSPAPSSILPKILPGADHLISYHVVTNGRCFARIVGEEAIAVEAGEVVVFTRSDPHIMSSNPDLRADPPTADVLDIASAGQMPFHINYVRDGSLSARLVCGYLACDAQPFNPLLEALPPVIKAGDSKGDAGWLGQFINLAVAEVAEKRAGSETVLTKLSELMFVDVLRRYVESLPPQHTGWLAGLRDPHLGKALALIHDRPAYNWTLEALAKQSGLSRTILVERFTRLVGIPPMHYLARWRMQIASELLSAGNSNIASIAAKIGYESEAAFSRAFKKVIGVPPSAWRLGIRAAGNVESAAGPNEVLWTETEIGPARGPDRPQP</sequence>
<dbReference type="Proteomes" id="UP001548832">
    <property type="component" value="Unassembled WGS sequence"/>
</dbReference>
<feature type="domain" description="HTH araC/xylS-type" evidence="4">
    <location>
        <begin position="222"/>
        <end position="320"/>
    </location>
</feature>
<dbReference type="InterPro" id="IPR050204">
    <property type="entry name" value="AraC_XylS_family_regulators"/>
</dbReference>
<protein>
    <submittedName>
        <fullName evidence="5">AraC family transcriptional regulator</fullName>
    </submittedName>
</protein>
<accession>A0ABV2DBQ2</accession>
<evidence type="ECO:0000259" key="4">
    <source>
        <dbReference type="PROSITE" id="PS01124"/>
    </source>
</evidence>
<dbReference type="PANTHER" id="PTHR46796">
    <property type="entry name" value="HTH-TYPE TRANSCRIPTIONAL ACTIVATOR RHAS-RELATED"/>
    <property type="match status" value="1"/>
</dbReference>
<gene>
    <name evidence="5" type="ORF">ABVQ20_10920</name>
</gene>
<dbReference type="Gene3D" id="1.10.10.60">
    <property type="entry name" value="Homeodomain-like"/>
    <property type="match status" value="2"/>
</dbReference>
<dbReference type="PANTHER" id="PTHR46796:SF7">
    <property type="entry name" value="ARAC FAMILY TRANSCRIPTIONAL REGULATOR"/>
    <property type="match status" value="1"/>
</dbReference>
<dbReference type="PROSITE" id="PS01124">
    <property type="entry name" value="HTH_ARAC_FAMILY_2"/>
    <property type="match status" value="1"/>
</dbReference>
<dbReference type="InterPro" id="IPR009057">
    <property type="entry name" value="Homeodomain-like_sf"/>
</dbReference>
<dbReference type="RefSeq" id="WP_354459506.1">
    <property type="nucleotide sequence ID" value="NZ_JBEWSZ010000001.1"/>
</dbReference>
<comment type="caution">
    <text evidence="5">The sequence shown here is derived from an EMBL/GenBank/DDBJ whole genome shotgun (WGS) entry which is preliminary data.</text>
</comment>
<dbReference type="Pfam" id="PF12852">
    <property type="entry name" value="Cupin_6"/>
    <property type="match status" value="1"/>
</dbReference>
<organism evidence="5 6">
    <name type="scientific">Mesorhizobium shangrilense</name>
    <dbReference type="NCBI Taxonomy" id="460060"/>
    <lineage>
        <taxon>Bacteria</taxon>
        <taxon>Pseudomonadati</taxon>
        <taxon>Pseudomonadota</taxon>
        <taxon>Alphaproteobacteria</taxon>
        <taxon>Hyphomicrobiales</taxon>
        <taxon>Phyllobacteriaceae</taxon>
        <taxon>Mesorhizobium</taxon>
    </lineage>
</organism>
<evidence type="ECO:0000256" key="1">
    <source>
        <dbReference type="ARBA" id="ARBA00023015"/>
    </source>
</evidence>
<dbReference type="Pfam" id="PF12833">
    <property type="entry name" value="HTH_18"/>
    <property type="match status" value="1"/>
</dbReference>
<name>A0ABV2DBQ2_9HYPH</name>
<keyword evidence="2" id="KW-0238">DNA-binding</keyword>
<dbReference type="InterPro" id="IPR018060">
    <property type="entry name" value="HTH_AraC"/>
</dbReference>
<dbReference type="InterPro" id="IPR032783">
    <property type="entry name" value="AraC_lig"/>
</dbReference>
<dbReference type="InterPro" id="IPR020449">
    <property type="entry name" value="Tscrpt_reg_AraC-type_HTH"/>
</dbReference>
<proteinExistence type="predicted"/>
<dbReference type="PRINTS" id="PR00032">
    <property type="entry name" value="HTHARAC"/>
</dbReference>
<reference evidence="5 6" key="1">
    <citation type="submission" date="2024-06" db="EMBL/GenBank/DDBJ databases">
        <authorList>
            <person name="Kim D.-U."/>
        </authorList>
    </citation>
    <scope>NUCLEOTIDE SEQUENCE [LARGE SCALE GENOMIC DNA]</scope>
    <source>
        <strain evidence="5 6">KACC15460</strain>
    </source>
</reference>
<dbReference type="SMART" id="SM00342">
    <property type="entry name" value="HTH_ARAC"/>
    <property type="match status" value="1"/>
</dbReference>
<evidence type="ECO:0000256" key="3">
    <source>
        <dbReference type="ARBA" id="ARBA00023163"/>
    </source>
</evidence>
<dbReference type="InterPro" id="IPR018062">
    <property type="entry name" value="HTH_AraC-typ_CS"/>
</dbReference>
<evidence type="ECO:0000313" key="6">
    <source>
        <dbReference type="Proteomes" id="UP001548832"/>
    </source>
</evidence>